<proteinExistence type="predicted"/>
<feature type="region of interest" description="Disordered" evidence="1">
    <location>
        <begin position="395"/>
        <end position="506"/>
    </location>
</feature>
<name>A0A6P8IQ17_ACTTE</name>
<feature type="compositionally biased region" description="Polar residues" evidence="1">
    <location>
        <begin position="237"/>
        <end position="246"/>
    </location>
</feature>
<keyword evidence="3" id="KW-1185">Reference proteome</keyword>
<evidence type="ECO:0000256" key="1">
    <source>
        <dbReference type="SAM" id="MobiDB-lite"/>
    </source>
</evidence>
<organism evidence="3 4">
    <name type="scientific">Actinia tenebrosa</name>
    <name type="common">Australian red waratah sea anemone</name>
    <dbReference type="NCBI Taxonomy" id="6105"/>
    <lineage>
        <taxon>Eukaryota</taxon>
        <taxon>Metazoa</taxon>
        <taxon>Cnidaria</taxon>
        <taxon>Anthozoa</taxon>
        <taxon>Hexacorallia</taxon>
        <taxon>Actiniaria</taxon>
        <taxon>Actiniidae</taxon>
        <taxon>Actinia</taxon>
    </lineage>
</organism>
<accession>A0A6P8IQ17</accession>
<reference evidence="4" key="1">
    <citation type="submission" date="2025-08" db="UniProtKB">
        <authorList>
            <consortium name="RefSeq"/>
        </authorList>
    </citation>
    <scope>IDENTIFICATION</scope>
    <source>
        <tissue evidence="4">Tentacle</tissue>
    </source>
</reference>
<feature type="compositionally biased region" description="Low complexity" evidence="1">
    <location>
        <begin position="45"/>
        <end position="55"/>
    </location>
</feature>
<feature type="compositionally biased region" description="Basic and acidic residues" evidence="1">
    <location>
        <begin position="346"/>
        <end position="360"/>
    </location>
</feature>
<evidence type="ECO:0000313" key="3">
    <source>
        <dbReference type="Proteomes" id="UP000515163"/>
    </source>
</evidence>
<keyword evidence="2" id="KW-0472">Membrane</keyword>
<dbReference type="OrthoDB" id="10302992at2759"/>
<feature type="region of interest" description="Disordered" evidence="1">
    <location>
        <begin position="45"/>
        <end position="92"/>
    </location>
</feature>
<dbReference type="RefSeq" id="XP_031568982.1">
    <property type="nucleotide sequence ID" value="XM_031713122.1"/>
</dbReference>
<feature type="compositionally biased region" description="Basic and acidic residues" evidence="1">
    <location>
        <begin position="247"/>
        <end position="256"/>
    </location>
</feature>
<dbReference type="KEGG" id="aten:116303560"/>
<feature type="region of interest" description="Disordered" evidence="1">
    <location>
        <begin position="152"/>
        <end position="176"/>
    </location>
</feature>
<sequence length="532" mass="58642">MDDAHDESDLDLDEEPMLDDFTIILALLATAIVVFYILYSNWPASSQSSSKQEPSNFEEDNNSRSEVDKPEDLLFDDSDDENATDLDLEFPAEEYEEYLERIDNGLRSMKKSKEDSIHEQEKLHAATENEELSNLDMLKRGKAEESVIETHLGDISEDVCPMKHGSAHDKREGEIPSNFDQDTVLLSDSCVEITAAGVLEGEVEEKTCIDASENLPEEEGAIPVARESLHAEGGDAVTSTVPNTDSVEVKTESRSEESEEDVILDKDYEENEAAATSTDEVTITGIISVESKEDVVPMEKNNINLDEEYEKSEAVVTSTDEVAVTEMSSDEMTSTDEVAVTEMSSDESKEDVVPMERNNPDEGYGESEATVTLTEGTVTQISPDESREDVIPMAKDNLDEEHAVGDYPDYVRVSGSVMERKTSQNSPEDADSTSDINKVMIGGSSIEVTPCEASTLKSNEGPSEDQTSEASKKGEENCANDQIQNSDRETSAVENAQEEHDEQDLTSQLALEEVMSEEWNPVRVKFSSLTGH</sequence>
<evidence type="ECO:0000256" key="2">
    <source>
        <dbReference type="SAM" id="Phobius"/>
    </source>
</evidence>
<protein>
    <submittedName>
        <fullName evidence="4">Uncharacterized protein LOC116303560</fullName>
    </submittedName>
</protein>
<feature type="compositionally biased region" description="Polar residues" evidence="1">
    <location>
        <begin position="315"/>
        <end position="336"/>
    </location>
</feature>
<dbReference type="Proteomes" id="UP000515163">
    <property type="component" value="Unplaced"/>
</dbReference>
<feature type="compositionally biased region" description="Basic and acidic residues" evidence="1">
    <location>
        <begin position="395"/>
        <end position="404"/>
    </location>
</feature>
<feature type="compositionally biased region" description="Acidic residues" evidence="1">
    <location>
        <begin position="73"/>
        <end position="92"/>
    </location>
</feature>
<evidence type="ECO:0000313" key="4">
    <source>
        <dbReference type="RefSeq" id="XP_031568982.1"/>
    </source>
</evidence>
<feature type="transmembrane region" description="Helical" evidence="2">
    <location>
        <begin position="21"/>
        <end position="39"/>
    </location>
</feature>
<gene>
    <name evidence="4" type="primary">LOC116303560</name>
</gene>
<dbReference type="InParanoid" id="A0A6P8IQ17"/>
<feature type="compositionally biased region" description="Basic and acidic residues" evidence="1">
    <location>
        <begin position="61"/>
        <end position="72"/>
    </location>
</feature>
<feature type="region of interest" description="Disordered" evidence="1">
    <location>
        <begin position="231"/>
        <end position="262"/>
    </location>
</feature>
<keyword evidence="2" id="KW-0812">Transmembrane</keyword>
<dbReference type="GeneID" id="116303560"/>
<dbReference type="AlphaFoldDB" id="A0A6P8IQ17"/>
<keyword evidence="2" id="KW-1133">Transmembrane helix</keyword>
<feature type="region of interest" description="Disordered" evidence="1">
    <location>
        <begin position="311"/>
        <end position="373"/>
    </location>
</feature>